<name>A9H5D7_GLUDA</name>
<protein>
    <submittedName>
        <fullName evidence="1">Uncharacterized protein</fullName>
    </submittedName>
</protein>
<organism evidence="1 2">
    <name type="scientific">Gluconacetobacter diazotrophicus (strain ATCC 49037 / DSM 5601 / CCUG 37298 / CIP 103539 / LMG 7603 / PAl5)</name>
    <dbReference type="NCBI Taxonomy" id="272568"/>
    <lineage>
        <taxon>Bacteria</taxon>
        <taxon>Pseudomonadati</taxon>
        <taxon>Pseudomonadota</taxon>
        <taxon>Alphaproteobacteria</taxon>
        <taxon>Acetobacterales</taxon>
        <taxon>Acetobacteraceae</taxon>
        <taxon>Gluconacetobacter</taxon>
    </lineage>
</organism>
<accession>A9H5D7</accession>
<dbReference type="EMBL" id="AM889285">
    <property type="protein sequence ID" value="CAP54319.1"/>
    <property type="molecule type" value="Genomic_DNA"/>
</dbReference>
<evidence type="ECO:0000313" key="2">
    <source>
        <dbReference type="Proteomes" id="UP000001176"/>
    </source>
</evidence>
<dbReference type="KEGG" id="gdi:GDI0376"/>
<reference evidence="1 2" key="1">
    <citation type="journal article" date="2009" name="BMC Genomics">
        <title>Complete genome sequence of the sugarcane nitrogen-fixing endophyte Gluconacetobacter diazotrophicus Pal5.</title>
        <authorList>
            <person name="Bertalan M."/>
            <person name="Albano R."/>
            <person name="Padua V."/>
            <person name="Rouws L."/>
            <person name="Rojas C."/>
            <person name="Hemerly A."/>
            <person name="Teixeira K."/>
            <person name="Schwab S."/>
            <person name="Araujo J."/>
            <person name="Oliveira A."/>
            <person name="Franca L."/>
            <person name="Magalhaes V."/>
            <person name="Alqueres S."/>
            <person name="Cardoso A."/>
            <person name="Almeida W."/>
            <person name="Loureiro M.M."/>
            <person name="Nogueira E."/>
            <person name="Cidade D."/>
            <person name="Oliveira D."/>
            <person name="Simao T."/>
            <person name="Macedo J."/>
            <person name="Valadao A."/>
            <person name="Dreschsel M."/>
            <person name="Freitas F."/>
            <person name="Vidal M."/>
            <person name="Guedes H."/>
            <person name="Rodrigues E."/>
            <person name="Meneses C."/>
            <person name="Brioso P."/>
            <person name="Pozzer L."/>
            <person name="Figueiredo D."/>
            <person name="Montano H."/>
            <person name="Junior J."/>
            <person name="Filho G."/>
            <person name="Flores V."/>
            <person name="Ferreira B."/>
            <person name="Branco A."/>
            <person name="Gonzalez P."/>
            <person name="Guillobel H."/>
            <person name="Lemos M."/>
            <person name="Seibel L."/>
            <person name="Macedo J."/>
            <person name="Alves-Ferreira M."/>
            <person name="Sachetto-Martins G."/>
            <person name="Coelho A."/>
            <person name="Santos E."/>
            <person name="Amaral G."/>
            <person name="Neves A."/>
            <person name="Pacheco A.B."/>
            <person name="Carvalho D."/>
            <person name="Lery L."/>
            <person name="Bisch P."/>
            <person name="Rossle S.C."/>
            <person name="Urmenyi T."/>
            <person name="Kruger W.V."/>
            <person name="Martins O."/>
            <person name="Baldani J.I."/>
            <person name="Ferreira P.C."/>
        </authorList>
    </citation>
    <scope>NUCLEOTIDE SEQUENCE [LARGE SCALE GENOMIC DNA]</scope>
    <source>
        <strain evidence="2">ATCC 49037 / DSM 5601 / CCUG 37298 / CIP 103539 / LMG 7603 / PAl5</strain>
    </source>
</reference>
<sequence length="98" mass="11144">MLPRKFDHLTQRLRLAAGITALAFLELSPVGLRLRVPVIRHVRRPSLHISGDRAWRTSCKEIRELCRENSDYCMRDASHRACSRFIASGAMGAVIMAR</sequence>
<proteinExistence type="predicted"/>
<evidence type="ECO:0000313" key="1">
    <source>
        <dbReference type="EMBL" id="CAP54319.1"/>
    </source>
</evidence>
<dbReference type="AlphaFoldDB" id="A9H5D7"/>
<dbReference type="Proteomes" id="UP000001176">
    <property type="component" value="Chromosome"/>
</dbReference>
<gene>
    <name evidence="1" type="ordered locus">GDI0376</name>
</gene>
<keyword evidence="2" id="KW-1185">Reference proteome</keyword>